<dbReference type="OrthoDB" id="9804143at2"/>
<accession>A0A1B1NET0</accession>
<dbReference type="Proteomes" id="UP000092482">
    <property type="component" value="Chromosome"/>
</dbReference>
<feature type="transmembrane region" description="Helical" evidence="8">
    <location>
        <begin position="44"/>
        <end position="63"/>
    </location>
</feature>
<dbReference type="GO" id="GO:0008360">
    <property type="term" value="P:regulation of cell shape"/>
    <property type="evidence" value="ECO:0007669"/>
    <property type="project" value="UniProtKB-KW"/>
</dbReference>
<dbReference type="PATRIC" id="fig|1758689.4.peg.2662"/>
<keyword evidence="5" id="KW-0573">Peptidoglycan synthesis</keyword>
<sequence length="511" mass="52521">MVTRPSIGRAALLVAGLTGVSTLLGFVRDAVIAAVYGAGPQLDAYFVALGLANIVLGLLGTSLTRASTPVLAREADGEEVCPGHRTFDVVLTRAVVGIGALSVALGIAAAPVSRLLAPGLTGEAADVLVLLTRIVLVTTVVVAATDLLVAQAQAHGIFRWGALQGVPFNLVMIAAAGLLGPHLGIVALAVGFLVGSLARLALQLVPVLRHRWPVRARLRGDSPGVREITAMLPPLVLGQALLNVNTLVDRAVASTVGEGAVSAVFLGWRLVNLPETLVVAALVAPLYPAMAAAAAQADGRARVRRLVHRGLAVSLTLLGPVAVVLLVAPEQVVALAFGRGEFDADAVRLTAVAVLWFVPGLLALACRQVLVSACYTVGDTRGPVAIGTLAMVVNVVGDLALAPVLGVAGIVIATSASLLVAAVLTGWLAAYRHHLVPVRASGLLLGRAALALLAATLVARLAVGAVHTEQVWWVAALGLVTGALVYQLALAVMRAPERFVVLEVVQQLRRR</sequence>
<dbReference type="PRINTS" id="PR01806">
    <property type="entry name" value="VIRFACTRMVIN"/>
</dbReference>
<keyword evidence="2" id="KW-1003">Cell membrane</keyword>
<feature type="transmembrane region" description="Helical" evidence="8">
    <location>
        <begin position="185"/>
        <end position="208"/>
    </location>
</feature>
<dbReference type="InterPro" id="IPR004268">
    <property type="entry name" value="MurJ"/>
</dbReference>
<feature type="transmembrane region" description="Helical" evidence="8">
    <location>
        <begin position="157"/>
        <end position="179"/>
    </location>
</feature>
<evidence type="ECO:0000256" key="6">
    <source>
        <dbReference type="ARBA" id="ARBA00022989"/>
    </source>
</evidence>
<keyword evidence="10" id="KW-1185">Reference proteome</keyword>
<dbReference type="PANTHER" id="PTHR47019:SF1">
    <property type="entry name" value="LIPID II FLIPPASE MURJ"/>
    <property type="match status" value="1"/>
</dbReference>
<feature type="transmembrane region" description="Helical" evidence="8">
    <location>
        <begin position="12"/>
        <end position="38"/>
    </location>
</feature>
<dbReference type="PANTHER" id="PTHR47019">
    <property type="entry name" value="LIPID II FLIPPASE MURJ"/>
    <property type="match status" value="1"/>
</dbReference>
<dbReference type="InterPro" id="IPR051050">
    <property type="entry name" value="Lipid_II_flippase_MurJ/MviN"/>
</dbReference>
<dbReference type="GO" id="GO:0009252">
    <property type="term" value="P:peptidoglycan biosynthetic process"/>
    <property type="evidence" value="ECO:0007669"/>
    <property type="project" value="UniProtKB-KW"/>
</dbReference>
<feature type="transmembrane region" description="Helical" evidence="8">
    <location>
        <begin position="130"/>
        <end position="150"/>
    </location>
</feature>
<dbReference type="RefSeq" id="WP_066640999.1">
    <property type="nucleotide sequence ID" value="NZ_CP014989.1"/>
</dbReference>
<keyword evidence="6 8" id="KW-1133">Transmembrane helix</keyword>
<dbReference type="STRING" id="1758689.SGUI_2548"/>
<name>A0A1B1NET0_9MICO</name>
<keyword evidence="7 8" id="KW-0472">Membrane</keyword>
<comment type="subcellular location">
    <subcellularLocation>
        <location evidence="1">Cell membrane</location>
        <topology evidence="1">Multi-pass membrane protein</topology>
    </subcellularLocation>
</comment>
<reference evidence="9 10" key="1">
    <citation type="submission" date="2016-03" db="EMBL/GenBank/DDBJ databases">
        <title>Shallow-sea hydrothermal system.</title>
        <authorList>
            <person name="Tang K."/>
        </authorList>
    </citation>
    <scope>NUCLEOTIDE SEQUENCE [LARGE SCALE GENOMIC DNA]</scope>
    <source>
        <strain evidence="9 10">JLT9</strain>
    </source>
</reference>
<evidence type="ECO:0000256" key="1">
    <source>
        <dbReference type="ARBA" id="ARBA00004651"/>
    </source>
</evidence>
<evidence type="ECO:0000256" key="3">
    <source>
        <dbReference type="ARBA" id="ARBA00022692"/>
    </source>
</evidence>
<evidence type="ECO:0000256" key="7">
    <source>
        <dbReference type="ARBA" id="ARBA00023136"/>
    </source>
</evidence>
<organism evidence="9 10">
    <name type="scientific">Serinicoccus hydrothermalis</name>
    <dbReference type="NCBI Taxonomy" id="1758689"/>
    <lineage>
        <taxon>Bacteria</taxon>
        <taxon>Bacillati</taxon>
        <taxon>Actinomycetota</taxon>
        <taxon>Actinomycetes</taxon>
        <taxon>Micrococcales</taxon>
        <taxon>Ornithinimicrobiaceae</taxon>
        <taxon>Serinicoccus</taxon>
    </lineage>
</organism>
<dbReference type="GO" id="GO:0034204">
    <property type="term" value="P:lipid translocation"/>
    <property type="evidence" value="ECO:0007669"/>
    <property type="project" value="TreeGrafter"/>
</dbReference>
<dbReference type="Pfam" id="PF03023">
    <property type="entry name" value="MurJ"/>
    <property type="match status" value="1"/>
</dbReference>
<protein>
    <submittedName>
        <fullName evidence="9">Putative peptidoglycan lipid II flippase MurJ</fullName>
    </submittedName>
</protein>
<feature type="transmembrane region" description="Helical" evidence="8">
    <location>
        <begin position="407"/>
        <end position="431"/>
    </location>
</feature>
<keyword evidence="4" id="KW-0133">Cell shape</keyword>
<evidence type="ECO:0000256" key="5">
    <source>
        <dbReference type="ARBA" id="ARBA00022984"/>
    </source>
</evidence>
<feature type="transmembrane region" description="Helical" evidence="8">
    <location>
        <begin position="471"/>
        <end position="492"/>
    </location>
</feature>
<feature type="transmembrane region" description="Helical" evidence="8">
    <location>
        <begin position="90"/>
        <end position="110"/>
    </location>
</feature>
<feature type="transmembrane region" description="Helical" evidence="8">
    <location>
        <begin position="382"/>
        <end position="401"/>
    </location>
</feature>
<feature type="transmembrane region" description="Helical" evidence="8">
    <location>
        <begin position="307"/>
        <end position="329"/>
    </location>
</feature>
<dbReference type="GO" id="GO:0005886">
    <property type="term" value="C:plasma membrane"/>
    <property type="evidence" value="ECO:0007669"/>
    <property type="project" value="UniProtKB-SubCell"/>
</dbReference>
<dbReference type="KEGG" id="serj:SGUI_2548"/>
<dbReference type="GO" id="GO:0015648">
    <property type="term" value="F:lipid-linked peptidoglycan transporter activity"/>
    <property type="evidence" value="ECO:0007669"/>
    <property type="project" value="TreeGrafter"/>
</dbReference>
<proteinExistence type="predicted"/>
<feature type="transmembrane region" description="Helical" evidence="8">
    <location>
        <begin position="443"/>
        <end position="465"/>
    </location>
</feature>
<gene>
    <name evidence="9" type="ORF">SGUI_2548</name>
</gene>
<evidence type="ECO:0000256" key="8">
    <source>
        <dbReference type="SAM" id="Phobius"/>
    </source>
</evidence>
<dbReference type="EMBL" id="CP014989">
    <property type="protein sequence ID" value="ANS79944.1"/>
    <property type="molecule type" value="Genomic_DNA"/>
</dbReference>
<keyword evidence="3 8" id="KW-0812">Transmembrane</keyword>
<evidence type="ECO:0000256" key="4">
    <source>
        <dbReference type="ARBA" id="ARBA00022960"/>
    </source>
</evidence>
<feature type="transmembrane region" description="Helical" evidence="8">
    <location>
        <begin position="349"/>
        <end position="370"/>
    </location>
</feature>
<evidence type="ECO:0000313" key="10">
    <source>
        <dbReference type="Proteomes" id="UP000092482"/>
    </source>
</evidence>
<evidence type="ECO:0000256" key="2">
    <source>
        <dbReference type="ARBA" id="ARBA00022475"/>
    </source>
</evidence>
<dbReference type="AlphaFoldDB" id="A0A1B1NET0"/>
<evidence type="ECO:0000313" key="9">
    <source>
        <dbReference type="EMBL" id="ANS79944.1"/>
    </source>
</evidence>